<dbReference type="PANTHER" id="PTHR33908">
    <property type="entry name" value="MANNOSYLTRANSFERASE YKCB-RELATED"/>
    <property type="match status" value="1"/>
</dbReference>
<dbReference type="EMBL" id="CP095049">
    <property type="protein sequence ID" value="UOQ55182.1"/>
    <property type="molecule type" value="Genomic_DNA"/>
</dbReference>
<gene>
    <name evidence="10" type="ORF">MUN80_10590</name>
</gene>
<keyword evidence="4 10" id="KW-0808">Transferase</keyword>
<accession>A0ABY4FGN7</accession>
<dbReference type="InterPro" id="IPR050297">
    <property type="entry name" value="LipidA_mod_glycosyltrf_83"/>
</dbReference>
<dbReference type="EC" id="2.4.-.-" evidence="10"/>
<keyword evidence="3 10" id="KW-0328">Glycosyltransferase</keyword>
<evidence type="ECO:0000256" key="7">
    <source>
        <dbReference type="ARBA" id="ARBA00023136"/>
    </source>
</evidence>
<evidence type="ECO:0000256" key="5">
    <source>
        <dbReference type="ARBA" id="ARBA00022692"/>
    </source>
</evidence>
<evidence type="ECO:0000256" key="6">
    <source>
        <dbReference type="ARBA" id="ARBA00022989"/>
    </source>
</evidence>
<evidence type="ECO:0000256" key="3">
    <source>
        <dbReference type="ARBA" id="ARBA00022676"/>
    </source>
</evidence>
<feature type="transmembrane region" description="Helical" evidence="8">
    <location>
        <begin position="142"/>
        <end position="160"/>
    </location>
</feature>
<feature type="transmembrane region" description="Helical" evidence="8">
    <location>
        <begin position="167"/>
        <end position="194"/>
    </location>
</feature>
<dbReference type="Pfam" id="PF13231">
    <property type="entry name" value="PMT_2"/>
    <property type="match status" value="1"/>
</dbReference>
<evidence type="ECO:0000256" key="1">
    <source>
        <dbReference type="ARBA" id="ARBA00004651"/>
    </source>
</evidence>
<keyword evidence="7 8" id="KW-0472">Membrane</keyword>
<sequence>MPLLVLGGLVLRLLFLWVGADIYYQGRSPYVNNDSYSFTQSFYNLVEHGIYTFNPKNPEAAFGRLPGYPFFWGAHWLLFDEQYVNQAVAYTQALLDTAAIYLVYATARAFTRDIRAAWMAGLLYAGYPFIIVWLTMTGSEALGTFLTIVLFWWLATRPVTKATAVGAGLLIGVAFMVREYLGILLLGTVFWVYLAKGEAGSLFG</sequence>
<evidence type="ECO:0000313" key="11">
    <source>
        <dbReference type="Proteomes" id="UP000831785"/>
    </source>
</evidence>
<dbReference type="RefSeq" id="WP_244723434.1">
    <property type="nucleotide sequence ID" value="NZ_CP095049.1"/>
</dbReference>
<keyword evidence="5 8" id="KW-0812">Transmembrane</keyword>
<keyword evidence="2" id="KW-1003">Cell membrane</keyword>
<evidence type="ECO:0000256" key="4">
    <source>
        <dbReference type="ARBA" id="ARBA00022679"/>
    </source>
</evidence>
<feature type="domain" description="Glycosyltransferase RgtA/B/C/D-like" evidence="9">
    <location>
        <begin position="66"/>
        <end position="194"/>
    </location>
</feature>
<organism evidence="10 11">
    <name type="scientific">Hymenobacter cellulosivorans</name>
    <dbReference type="NCBI Taxonomy" id="2932249"/>
    <lineage>
        <taxon>Bacteria</taxon>
        <taxon>Pseudomonadati</taxon>
        <taxon>Bacteroidota</taxon>
        <taxon>Cytophagia</taxon>
        <taxon>Cytophagales</taxon>
        <taxon>Hymenobacteraceae</taxon>
        <taxon>Hymenobacter</taxon>
    </lineage>
</organism>
<evidence type="ECO:0000259" key="9">
    <source>
        <dbReference type="Pfam" id="PF13231"/>
    </source>
</evidence>
<proteinExistence type="predicted"/>
<dbReference type="PANTHER" id="PTHR33908:SF11">
    <property type="entry name" value="MEMBRANE PROTEIN"/>
    <property type="match status" value="1"/>
</dbReference>
<name>A0ABY4FGN7_9BACT</name>
<reference evidence="10 11" key="1">
    <citation type="submission" date="2022-04" db="EMBL/GenBank/DDBJ databases">
        <title>Hymenobacter sp. isolated from the air.</title>
        <authorList>
            <person name="Won M."/>
            <person name="Lee C.-M."/>
            <person name="Woen H.-Y."/>
            <person name="Kwon S.-W."/>
        </authorList>
    </citation>
    <scope>NUCLEOTIDE SEQUENCE [LARGE SCALE GENOMIC DNA]</scope>
    <source>
        <strain evidence="11">5116 S-27</strain>
    </source>
</reference>
<comment type="subcellular location">
    <subcellularLocation>
        <location evidence="1">Cell membrane</location>
        <topology evidence="1">Multi-pass membrane protein</topology>
    </subcellularLocation>
</comment>
<keyword evidence="11" id="KW-1185">Reference proteome</keyword>
<evidence type="ECO:0000313" key="10">
    <source>
        <dbReference type="EMBL" id="UOQ55182.1"/>
    </source>
</evidence>
<feature type="transmembrane region" description="Helical" evidence="8">
    <location>
        <begin position="116"/>
        <end position="136"/>
    </location>
</feature>
<evidence type="ECO:0000256" key="8">
    <source>
        <dbReference type="SAM" id="Phobius"/>
    </source>
</evidence>
<dbReference type="GO" id="GO:0016757">
    <property type="term" value="F:glycosyltransferase activity"/>
    <property type="evidence" value="ECO:0007669"/>
    <property type="project" value="UniProtKB-KW"/>
</dbReference>
<dbReference type="InterPro" id="IPR038731">
    <property type="entry name" value="RgtA/B/C-like"/>
</dbReference>
<evidence type="ECO:0000256" key="2">
    <source>
        <dbReference type="ARBA" id="ARBA00022475"/>
    </source>
</evidence>
<keyword evidence="6 8" id="KW-1133">Transmembrane helix</keyword>
<dbReference type="Proteomes" id="UP000831785">
    <property type="component" value="Chromosome"/>
</dbReference>
<feature type="transmembrane region" description="Helical" evidence="8">
    <location>
        <begin position="87"/>
        <end position="104"/>
    </location>
</feature>
<protein>
    <submittedName>
        <fullName evidence="10">Glycosyltransferase family 39 protein</fullName>
        <ecNumber evidence="10">2.4.-.-</ecNumber>
    </submittedName>
</protein>